<reference evidence="2" key="1">
    <citation type="submission" date="2022-10" db="EMBL/GenBank/DDBJ databases">
        <authorList>
            <person name="Koch H."/>
        </authorList>
    </citation>
    <scope>NUCLEOTIDE SEQUENCE</scope>
    <source>
        <strain evidence="2">DNF</strain>
    </source>
</reference>
<dbReference type="Gene3D" id="1.20.120.520">
    <property type="entry name" value="nmb1532 protein domain like"/>
    <property type="match status" value="1"/>
</dbReference>
<accession>A0AA86T988</accession>
<organism evidence="2 3">
    <name type="scientific">Nitrospira tepida</name>
    <dbReference type="NCBI Taxonomy" id="2973512"/>
    <lineage>
        <taxon>Bacteria</taxon>
        <taxon>Pseudomonadati</taxon>
        <taxon>Nitrospirota</taxon>
        <taxon>Nitrospiria</taxon>
        <taxon>Nitrospirales</taxon>
        <taxon>Nitrospiraceae</taxon>
        <taxon>Nitrospira</taxon>
    </lineage>
</organism>
<dbReference type="GO" id="GO:0005886">
    <property type="term" value="C:plasma membrane"/>
    <property type="evidence" value="ECO:0007669"/>
    <property type="project" value="TreeGrafter"/>
</dbReference>
<dbReference type="Pfam" id="PF01814">
    <property type="entry name" value="Hemerythrin"/>
    <property type="match status" value="1"/>
</dbReference>
<proteinExistence type="predicted"/>
<evidence type="ECO:0000259" key="1">
    <source>
        <dbReference type="Pfam" id="PF01814"/>
    </source>
</evidence>
<dbReference type="PANTHER" id="PTHR39966:SF3">
    <property type="entry name" value="DUF438 DOMAIN-CONTAINING PROTEIN"/>
    <property type="match status" value="1"/>
</dbReference>
<feature type="domain" description="Hemerythrin-like" evidence="1">
    <location>
        <begin position="5"/>
        <end position="127"/>
    </location>
</feature>
<dbReference type="PANTHER" id="PTHR39966">
    <property type="entry name" value="BLL2471 PROTEIN-RELATED"/>
    <property type="match status" value="1"/>
</dbReference>
<gene>
    <name evidence="2" type="ORF">DNFV4_04359</name>
</gene>
<evidence type="ECO:0000313" key="2">
    <source>
        <dbReference type="EMBL" id="CAI4033917.1"/>
    </source>
</evidence>
<dbReference type="InterPro" id="IPR012312">
    <property type="entry name" value="Hemerythrin-like"/>
</dbReference>
<dbReference type="AlphaFoldDB" id="A0AA86T988"/>
<dbReference type="Proteomes" id="UP001179121">
    <property type="component" value="Chromosome"/>
</dbReference>
<evidence type="ECO:0000313" key="3">
    <source>
        <dbReference type="Proteomes" id="UP001179121"/>
    </source>
</evidence>
<sequence length="158" mass="18446">MTEQTIVSVFQHDHQELDRALEQYRSLKQTHVQAAKDSFKRVLTGLKRHIIWEEELLFPLWERKSGMTGGGPTQVMRLEHRRIADLLHAIHEKVQAGNIGTEEEERQLVELLASHNMKEERILYPAIDQIMSMEERADIFQAMKDLPEERYHACCEGA</sequence>
<name>A0AA86T988_9BACT</name>
<dbReference type="KEGG" id="nti:DNFV4_04359"/>
<dbReference type="RefSeq" id="WP_289271340.1">
    <property type="nucleotide sequence ID" value="NZ_OX365700.1"/>
</dbReference>
<dbReference type="EMBL" id="OX365700">
    <property type="protein sequence ID" value="CAI4033917.1"/>
    <property type="molecule type" value="Genomic_DNA"/>
</dbReference>
<keyword evidence="3" id="KW-1185">Reference proteome</keyword>
<protein>
    <submittedName>
        <fullName evidence="2">Hemerythrin domain-containing protein</fullName>
    </submittedName>
</protein>